<dbReference type="Pfam" id="PF03865">
    <property type="entry name" value="ShlB"/>
    <property type="match status" value="1"/>
</dbReference>
<feature type="domain" description="Haemolysin activator HlyB C-terminal" evidence="1">
    <location>
        <begin position="348"/>
        <end position="463"/>
    </location>
</feature>
<evidence type="ECO:0000259" key="1">
    <source>
        <dbReference type="Pfam" id="PF03865"/>
    </source>
</evidence>
<dbReference type="Proteomes" id="UP000737113">
    <property type="component" value="Unassembled WGS sequence"/>
</dbReference>
<evidence type="ECO:0000313" key="2">
    <source>
        <dbReference type="EMBL" id="NMH65108.1"/>
    </source>
</evidence>
<keyword evidence="3" id="KW-1185">Reference proteome</keyword>
<sequence length="502" mass="57860">MVVVNHAIFDESLPDAFFIHRWANYLHINTRDFVVLNKLPFKEGERITQKDLDEVQRLLRAEPYFRDARLSFTPKDPTVAGLPTEQAVLIETWDNWSLLPTINFSSNGGESKYSVGMKEDNLLGLGVRTLVKYQSDAERSGYQFAFEAPLNVIPYSTLSADFHDNSDGQATHVRFLKPFHTLDSRDLYGVEFLDGRRIDTLKQNGKDINEFEHAIDYLNLSYGRLLSKENAHLSRFILGATRDKHEFDNIADYPDSPLPRDRDFLYPWLAYEYLNDDFRVLNNVHLISTNEDFNLGWHHYVQLGLELQDTKDGLPGLHLDWRTQRGYQDKQELLLLEFLGSALFNTRQKDFYNLSVQAEYFYHIGPKWTAYSKARLSSSRHNFLDNTFALGDETGVRGYPNDYQHGDNQWLFTQELRYYPNINLYQFAELGWAAFIDVGQALGGPDDNNETSGPIGSLGIGARLYSSHSSYGNVAHIDLTFPFTQGDEVNGWGWRVLVRTRF</sequence>
<proteinExistence type="predicted"/>
<dbReference type="EMBL" id="JAAXYH010000004">
    <property type="protein sequence ID" value="NMH65108.1"/>
    <property type="molecule type" value="Genomic_DNA"/>
</dbReference>
<dbReference type="Gene3D" id="3.10.20.310">
    <property type="entry name" value="membrane protein fhac"/>
    <property type="match status" value="1"/>
</dbReference>
<comment type="caution">
    <text evidence="2">The sequence shown here is derived from an EMBL/GenBank/DDBJ whole genome shotgun (WGS) entry which is preliminary data.</text>
</comment>
<accession>A0A972JIJ6</accession>
<gene>
    <name evidence="2" type="ORF">HC757_07970</name>
</gene>
<dbReference type="AlphaFoldDB" id="A0A972JIJ6"/>
<evidence type="ECO:0000313" key="3">
    <source>
        <dbReference type="Proteomes" id="UP000737113"/>
    </source>
</evidence>
<protein>
    <recommendedName>
        <fullName evidence="1">Haemolysin activator HlyB C-terminal domain-containing protein</fullName>
    </recommendedName>
</protein>
<dbReference type="InterPro" id="IPR005565">
    <property type="entry name" value="Hemolysn_activator_HlyB_C"/>
</dbReference>
<dbReference type="Gene3D" id="2.40.160.50">
    <property type="entry name" value="membrane protein fhac: a member of the omp85/tpsb transporter family"/>
    <property type="match status" value="1"/>
</dbReference>
<reference evidence="2" key="1">
    <citation type="submission" date="2020-04" db="EMBL/GenBank/DDBJ databases">
        <title>Description of Shewanella salipaludis sp. nov., isolated from a salt marsh.</title>
        <authorList>
            <person name="Park S."/>
            <person name="Yoon J.-H."/>
        </authorList>
    </citation>
    <scope>NUCLEOTIDE SEQUENCE</scope>
    <source>
        <strain evidence="2">SHSM-M6</strain>
    </source>
</reference>
<name>A0A972JIJ6_9GAMM</name>
<organism evidence="2 3">
    <name type="scientific">Shewanella salipaludis</name>
    <dbReference type="NCBI Taxonomy" id="2723052"/>
    <lineage>
        <taxon>Bacteria</taxon>
        <taxon>Pseudomonadati</taxon>
        <taxon>Pseudomonadota</taxon>
        <taxon>Gammaproteobacteria</taxon>
        <taxon>Alteromonadales</taxon>
        <taxon>Shewanellaceae</taxon>
        <taxon>Shewanella</taxon>
    </lineage>
</organism>